<evidence type="ECO:0000256" key="3">
    <source>
        <dbReference type="ARBA" id="ARBA00023163"/>
    </source>
</evidence>
<dbReference type="GO" id="GO:0003677">
    <property type="term" value="F:DNA binding"/>
    <property type="evidence" value="ECO:0007669"/>
    <property type="project" value="UniProtKB-KW"/>
</dbReference>
<dbReference type="SUPFAM" id="SSF48008">
    <property type="entry name" value="GntR ligand-binding domain-like"/>
    <property type="match status" value="1"/>
</dbReference>
<dbReference type="RefSeq" id="WP_084739759.1">
    <property type="nucleotide sequence ID" value="NZ_CP012661.1"/>
</dbReference>
<dbReference type="Gene3D" id="1.10.10.10">
    <property type="entry name" value="Winged helix-like DNA-binding domain superfamily/Winged helix DNA-binding domain"/>
    <property type="match status" value="1"/>
</dbReference>
<keyword evidence="6" id="KW-1185">Reference proteome</keyword>
<evidence type="ECO:0000313" key="5">
    <source>
        <dbReference type="EMBL" id="AMY70477.1"/>
    </source>
</evidence>
<organism evidence="5 6">
    <name type="scientific">Frigidibacter mobilis</name>
    <dbReference type="NCBI Taxonomy" id="1335048"/>
    <lineage>
        <taxon>Bacteria</taxon>
        <taxon>Pseudomonadati</taxon>
        <taxon>Pseudomonadota</taxon>
        <taxon>Alphaproteobacteria</taxon>
        <taxon>Rhodobacterales</taxon>
        <taxon>Paracoccaceae</taxon>
        <taxon>Frigidibacter</taxon>
    </lineage>
</organism>
<sequence length="215" mass="23006">MGAEQAVRFADAQDDGLSPVTEAILRIQAQDGFLPAERSLAQRLNIKRHLLRRALLALRHRGELPQPRPRRSLPAAGRVGGIARDTNPVEVMELRLMIEPPLARLAAVRASPNQIAQMLALVDGGGHSGGSAADLHRLIAAASGNALARVIHDMVRSIDHEVRLTAHAGNLHPANDADEHRAIVEAIAGRNPEAAEAAMRVHLASIHRVLSAILG</sequence>
<evidence type="ECO:0000256" key="1">
    <source>
        <dbReference type="ARBA" id="ARBA00023015"/>
    </source>
</evidence>
<dbReference type="PANTHER" id="PTHR43537:SF5">
    <property type="entry name" value="UXU OPERON TRANSCRIPTIONAL REGULATOR"/>
    <property type="match status" value="1"/>
</dbReference>
<keyword evidence="2" id="KW-0238">DNA-binding</keyword>
<name>A0A159Z5F2_9RHOB</name>
<dbReference type="InterPro" id="IPR011711">
    <property type="entry name" value="GntR_C"/>
</dbReference>
<dbReference type="InterPro" id="IPR000524">
    <property type="entry name" value="Tscrpt_reg_HTH_GntR"/>
</dbReference>
<dbReference type="Gene3D" id="1.20.120.530">
    <property type="entry name" value="GntR ligand-binding domain-like"/>
    <property type="match status" value="1"/>
</dbReference>
<dbReference type="InterPro" id="IPR008920">
    <property type="entry name" value="TF_FadR/GntR_C"/>
</dbReference>
<dbReference type="AlphaFoldDB" id="A0A159Z5F2"/>
<gene>
    <name evidence="5" type="ORF">AKL17_3245</name>
</gene>
<dbReference type="SMART" id="SM00895">
    <property type="entry name" value="FCD"/>
    <property type="match status" value="1"/>
</dbReference>
<dbReference type="Pfam" id="PF07729">
    <property type="entry name" value="FCD"/>
    <property type="match status" value="1"/>
</dbReference>
<dbReference type="SUPFAM" id="SSF46785">
    <property type="entry name" value="Winged helix' DNA-binding domain"/>
    <property type="match status" value="1"/>
</dbReference>
<dbReference type="KEGG" id="daa:AKL17_3245"/>
<keyword evidence="3" id="KW-0804">Transcription</keyword>
<dbReference type="Proteomes" id="UP000076128">
    <property type="component" value="Chromosome"/>
</dbReference>
<dbReference type="PANTHER" id="PTHR43537">
    <property type="entry name" value="TRANSCRIPTIONAL REGULATOR, GNTR FAMILY"/>
    <property type="match status" value="1"/>
</dbReference>
<dbReference type="InterPro" id="IPR036390">
    <property type="entry name" value="WH_DNA-bd_sf"/>
</dbReference>
<evidence type="ECO:0000256" key="2">
    <source>
        <dbReference type="ARBA" id="ARBA00023125"/>
    </source>
</evidence>
<evidence type="ECO:0000313" key="6">
    <source>
        <dbReference type="Proteomes" id="UP000076128"/>
    </source>
</evidence>
<protein>
    <submittedName>
        <fullName evidence="5">GntR family transcriptional regulator</fullName>
    </submittedName>
</protein>
<keyword evidence="1" id="KW-0805">Transcription regulation</keyword>
<reference evidence="5 6" key="1">
    <citation type="submission" date="2015-09" db="EMBL/GenBank/DDBJ databases">
        <title>Complete genome sequence of Defluviimonas alba cai42t isolated from an oilfield in Xinjiang.</title>
        <authorList>
            <person name="Geng S."/>
            <person name="Pan X."/>
            <person name="Wu X."/>
        </authorList>
    </citation>
    <scope>NUCLEOTIDE SEQUENCE [LARGE SCALE GENOMIC DNA]</scope>
    <source>
        <strain evidence="6">cai42</strain>
    </source>
</reference>
<dbReference type="OrthoDB" id="284307at2"/>
<dbReference type="PRINTS" id="PR00035">
    <property type="entry name" value="HTHGNTR"/>
</dbReference>
<dbReference type="STRING" id="1335048.AKL17_3245"/>
<accession>A0A159Z5F2</accession>
<evidence type="ECO:0000259" key="4">
    <source>
        <dbReference type="SMART" id="SM00895"/>
    </source>
</evidence>
<dbReference type="GO" id="GO:0003700">
    <property type="term" value="F:DNA-binding transcription factor activity"/>
    <property type="evidence" value="ECO:0007669"/>
    <property type="project" value="InterPro"/>
</dbReference>
<proteinExistence type="predicted"/>
<dbReference type="EMBL" id="CP012661">
    <property type="protein sequence ID" value="AMY70477.1"/>
    <property type="molecule type" value="Genomic_DNA"/>
</dbReference>
<dbReference type="InterPro" id="IPR036388">
    <property type="entry name" value="WH-like_DNA-bd_sf"/>
</dbReference>
<feature type="domain" description="GntR C-terminal" evidence="4">
    <location>
        <begin position="90"/>
        <end position="205"/>
    </location>
</feature>